<evidence type="ECO:0000259" key="11">
    <source>
        <dbReference type="PROSITE" id="PS50109"/>
    </source>
</evidence>
<dbReference type="RefSeq" id="WP_106395841.1">
    <property type="nucleotide sequence ID" value="NZ_PVNK01000292.1"/>
</dbReference>
<dbReference type="AlphaFoldDB" id="A0A2S9XBE4"/>
<dbReference type="SMART" id="SM00387">
    <property type="entry name" value="HATPase_c"/>
    <property type="match status" value="1"/>
</dbReference>
<evidence type="ECO:0000256" key="4">
    <source>
        <dbReference type="ARBA" id="ARBA00022679"/>
    </source>
</evidence>
<dbReference type="InterPro" id="IPR000014">
    <property type="entry name" value="PAS"/>
</dbReference>
<dbReference type="Pfam" id="PF13426">
    <property type="entry name" value="PAS_9"/>
    <property type="match status" value="1"/>
</dbReference>
<feature type="domain" description="Histidine kinase" evidence="11">
    <location>
        <begin position="321"/>
        <end position="546"/>
    </location>
</feature>
<dbReference type="InterPro" id="IPR003661">
    <property type="entry name" value="HisK_dim/P_dom"/>
</dbReference>
<dbReference type="InterPro" id="IPR004358">
    <property type="entry name" value="Sig_transdc_His_kin-like_C"/>
</dbReference>
<dbReference type="SUPFAM" id="SSF52172">
    <property type="entry name" value="CheY-like"/>
    <property type="match status" value="1"/>
</dbReference>
<dbReference type="InterPro" id="IPR036097">
    <property type="entry name" value="HisK_dim/P_sf"/>
</dbReference>
<evidence type="ECO:0000256" key="9">
    <source>
        <dbReference type="PROSITE-ProRule" id="PRU00169"/>
    </source>
</evidence>
<dbReference type="PRINTS" id="PR00344">
    <property type="entry name" value="BCTRLSENSOR"/>
</dbReference>
<evidence type="ECO:0000313" key="14">
    <source>
        <dbReference type="EMBL" id="PRP90179.1"/>
    </source>
</evidence>
<dbReference type="Proteomes" id="UP000237968">
    <property type="component" value="Unassembled WGS sequence"/>
</dbReference>
<dbReference type="PROSITE" id="PS50112">
    <property type="entry name" value="PAS"/>
    <property type="match status" value="1"/>
</dbReference>
<evidence type="ECO:0000313" key="15">
    <source>
        <dbReference type="Proteomes" id="UP000237968"/>
    </source>
</evidence>
<accession>A0A2S9XBE4</accession>
<dbReference type="NCBIfam" id="TIGR00229">
    <property type="entry name" value="sensory_box"/>
    <property type="match status" value="2"/>
</dbReference>
<dbReference type="GO" id="GO:0005524">
    <property type="term" value="F:ATP binding"/>
    <property type="evidence" value="ECO:0007669"/>
    <property type="project" value="UniProtKB-KW"/>
</dbReference>
<dbReference type="Pfam" id="PF08448">
    <property type="entry name" value="PAS_4"/>
    <property type="match status" value="1"/>
</dbReference>
<dbReference type="Gene3D" id="3.40.50.2300">
    <property type="match status" value="1"/>
</dbReference>
<keyword evidence="7" id="KW-0067">ATP-binding</keyword>
<gene>
    <name evidence="14" type="ORF">ENSA5_67010</name>
</gene>
<protein>
    <recommendedName>
        <fullName evidence="2">histidine kinase</fullName>
        <ecNumber evidence="2">2.7.13.3</ecNumber>
    </recommendedName>
</protein>
<evidence type="ECO:0000259" key="13">
    <source>
        <dbReference type="PROSITE" id="PS50112"/>
    </source>
</evidence>
<feature type="modified residue" description="4-aspartylphosphate" evidence="9">
    <location>
        <position position="616"/>
    </location>
</feature>
<evidence type="ECO:0000256" key="5">
    <source>
        <dbReference type="ARBA" id="ARBA00022741"/>
    </source>
</evidence>
<dbReference type="InterPro" id="IPR013656">
    <property type="entry name" value="PAS_4"/>
</dbReference>
<evidence type="ECO:0000256" key="3">
    <source>
        <dbReference type="ARBA" id="ARBA00022553"/>
    </source>
</evidence>
<keyword evidence="4" id="KW-0808">Transferase</keyword>
<dbReference type="InterPro" id="IPR005467">
    <property type="entry name" value="His_kinase_dom"/>
</dbReference>
<dbReference type="CDD" id="cd00156">
    <property type="entry name" value="REC"/>
    <property type="match status" value="1"/>
</dbReference>
<sequence length="684" mass="74507">MADLPTTRGELLGQIAVLRKELRAHRNERLGSLRAINEGFSDEEFSAEHIKLILDSSPVGVGIARTADSLVVYQNQRCADIFGVEIDEVRHARDSWADPADRDAFVGAYERGEPLPDEPARMCRKNGEVFWVLLTFEPIRLAGVDCVLSWIYDVTPLRVAHRALERARDELEQRVEDRTAELARSETALRTILESLPDAVLVCDADARIRHWNAAAEPLFVSAPELGGSLSTLVGPALGEQLQAAASRAIQEQRSLRLGDTELATARGAARVLDIVVSPSPGEGLELHAVFVLRDVTEQRQLELQVQHAARMDSLGQLSGGIAHDFNNMLNGIIGAAELLGLERIPAASPGADELKLILDTAGRAADLTRKLLAFSRSDQQAKVVLDLHEPIRDAIAILRHSVDKRVEISTRLNAPRATIRGDKTQIQNALLNLGINANQAMPRGGVLEISTELVTLDAEACAAEAGELAPGTYVELCVRDTGVGMDEALQAKIFEPFFTTKEVGRGTGLGLSMVYATLESHGGGISVSSELGDHTTFRLLFPAHRDEPLRPTAETVSAATKPLKVLVVDDERSVRRTISAFFTMKGGEVLEASDGREALDLARAHLQDLDLVILDTVMPRMSGPDCLRELRELRPGLPVVMISGHLRNMALRELDDLGIGAFLHKPFRFAQLGRAIEQAMAEA</sequence>
<dbReference type="SMART" id="SM00086">
    <property type="entry name" value="PAC"/>
    <property type="match status" value="2"/>
</dbReference>
<dbReference type="InterPro" id="IPR001610">
    <property type="entry name" value="PAC"/>
</dbReference>
<dbReference type="PROSITE" id="PS50110">
    <property type="entry name" value="RESPONSE_REGULATORY"/>
    <property type="match status" value="1"/>
</dbReference>
<dbReference type="SMART" id="SM00091">
    <property type="entry name" value="PAS"/>
    <property type="match status" value="2"/>
</dbReference>
<evidence type="ECO:0000256" key="8">
    <source>
        <dbReference type="ARBA" id="ARBA00023012"/>
    </source>
</evidence>
<evidence type="ECO:0000256" key="10">
    <source>
        <dbReference type="SAM" id="Coils"/>
    </source>
</evidence>
<dbReference type="SMART" id="SM00448">
    <property type="entry name" value="REC"/>
    <property type="match status" value="1"/>
</dbReference>
<proteinExistence type="predicted"/>
<keyword evidence="8" id="KW-0902">Two-component regulatory system</keyword>
<reference evidence="14 15" key="1">
    <citation type="submission" date="2018-03" db="EMBL/GenBank/DDBJ databases">
        <title>Draft Genome Sequences of the Obligatory Marine Myxobacteria Enhygromyxa salina SWB005.</title>
        <authorList>
            <person name="Poehlein A."/>
            <person name="Moghaddam J.A."/>
            <person name="Harms H."/>
            <person name="Alanjari M."/>
            <person name="Koenig G.M."/>
            <person name="Daniel R."/>
            <person name="Schaeberle T.F."/>
        </authorList>
    </citation>
    <scope>NUCLEOTIDE SEQUENCE [LARGE SCALE GENOMIC DNA]</scope>
    <source>
        <strain evidence="14 15">SWB005</strain>
    </source>
</reference>
<dbReference type="InterPro" id="IPR003594">
    <property type="entry name" value="HATPase_dom"/>
</dbReference>
<dbReference type="Pfam" id="PF02518">
    <property type="entry name" value="HATPase_c"/>
    <property type="match status" value="1"/>
</dbReference>
<dbReference type="InterPro" id="IPR001789">
    <property type="entry name" value="Sig_transdc_resp-reg_receiver"/>
</dbReference>
<dbReference type="Gene3D" id="3.30.565.10">
    <property type="entry name" value="Histidine kinase-like ATPase, C-terminal domain"/>
    <property type="match status" value="1"/>
</dbReference>
<comment type="caution">
    <text evidence="14">The sequence shown here is derived from an EMBL/GenBank/DDBJ whole genome shotgun (WGS) entry which is preliminary data.</text>
</comment>
<dbReference type="SUPFAM" id="SSF47384">
    <property type="entry name" value="Homodimeric domain of signal transducing histidine kinase"/>
    <property type="match status" value="1"/>
</dbReference>
<evidence type="ECO:0000256" key="7">
    <source>
        <dbReference type="ARBA" id="ARBA00022840"/>
    </source>
</evidence>
<dbReference type="EC" id="2.7.13.3" evidence="2"/>
<evidence type="ECO:0000256" key="1">
    <source>
        <dbReference type="ARBA" id="ARBA00000085"/>
    </source>
</evidence>
<dbReference type="SUPFAM" id="SSF55785">
    <property type="entry name" value="PYP-like sensor domain (PAS domain)"/>
    <property type="match status" value="2"/>
</dbReference>
<keyword evidence="6" id="KW-0418">Kinase</keyword>
<dbReference type="Gene3D" id="1.10.287.130">
    <property type="match status" value="1"/>
</dbReference>
<keyword evidence="5" id="KW-0547">Nucleotide-binding</keyword>
<evidence type="ECO:0000256" key="2">
    <source>
        <dbReference type="ARBA" id="ARBA00012438"/>
    </source>
</evidence>
<feature type="coiled-coil region" evidence="10">
    <location>
        <begin position="161"/>
        <end position="188"/>
    </location>
</feature>
<evidence type="ECO:0000259" key="12">
    <source>
        <dbReference type="PROSITE" id="PS50110"/>
    </source>
</evidence>
<name>A0A2S9XBE4_9BACT</name>
<evidence type="ECO:0000256" key="6">
    <source>
        <dbReference type="ARBA" id="ARBA00022777"/>
    </source>
</evidence>
<dbReference type="SUPFAM" id="SSF55874">
    <property type="entry name" value="ATPase domain of HSP90 chaperone/DNA topoisomerase II/histidine kinase"/>
    <property type="match status" value="1"/>
</dbReference>
<dbReference type="GO" id="GO:0000155">
    <property type="term" value="F:phosphorelay sensor kinase activity"/>
    <property type="evidence" value="ECO:0007669"/>
    <property type="project" value="InterPro"/>
</dbReference>
<dbReference type="PANTHER" id="PTHR43065:SF46">
    <property type="entry name" value="C4-DICARBOXYLATE TRANSPORT SENSOR PROTEIN DCTB"/>
    <property type="match status" value="1"/>
</dbReference>
<dbReference type="EMBL" id="PVNK01000292">
    <property type="protein sequence ID" value="PRP90179.1"/>
    <property type="molecule type" value="Genomic_DNA"/>
</dbReference>
<dbReference type="CDD" id="cd00082">
    <property type="entry name" value="HisKA"/>
    <property type="match status" value="1"/>
</dbReference>
<feature type="domain" description="PAS" evidence="13">
    <location>
        <begin position="185"/>
        <end position="220"/>
    </location>
</feature>
<organism evidence="14 15">
    <name type="scientific">Enhygromyxa salina</name>
    <dbReference type="NCBI Taxonomy" id="215803"/>
    <lineage>
        <taxon>Bacteria</taxon>
        <taxon>Pseudomonadati</taxon>
        <taxon>Myxococcota</taxon>
        <taxon>Polyangia</taxon>
        <taxon>Nannocystales</taxon>
        <taxon>Nannocystaceae</taxon>
        <taxon>Enhygromyxa</taxon>
    </lineage>
</organism>
<dbReference type="Pfam" id="PF00512">
    <property type="entry name" value="HisKA"/>
    <property type="match status" value="1"/>
</dbReference>
<dbReference type="CDD" id="cd00130">
    <property type="entry name" value="PAS"/>
    <property type="match status" value="2"/>
</dbReference>
<dbReference type="PANTHER" id="PTHR43065">
    <property type="entry name" value="SENSOR HISTIDINE KINASE"/>
    <property type="match status" value="1"/>
</dbReference>
<feature type="domain" description="Response regulatory" evidence="12">
    <location>
        <begin position="565"/>
        <end position="681"/>
    </location>
</feature>
<dbReference type="SMART" id="SM00388">
    <property type="entry name" value="HisKA"/>
    <property type="match status" value="1"/>
</dbReference>
<keyword evidence="3 9" id="KW-0597">Phosphoprotein</keyword>
<dbReference type="Gene3D" id="3.30.450.20">
    <property type="entry name" value="PAS domain"/>
    <property type="match status" value="2"/>
</dbReference>
<comment type="catalytic activity">
    <reaction evidence="1">
        <text>ATP + protein L-histidine = ADP + protein N-phospho-L-histidine.</text>
        <dbReference type="EC" id="2.7.13.3"/>
    </reaction>
</comment>
<dbReference type="Pfam" id="PF00072">
    <property type="entry name" value="Response_reg"/>
    <property type="match status" value="1"/>
</dbReference>
<dbReference type="PROSITE" id="PS50109">
    <property type="entry name" value="HIS_KIN"/>
    <property type="match status" value="1"/>
</dbReference>
<dbReference type="InterPro" id="IPR036890">
    <property type="entry name" value="HATPase_C_sf"/>
</dbReference>
<dbReference type="OrthoDB" id="9813024at2"/>
<dbReference type="InterPro" id="IPR011006">
    <property type="entry name" value="CheY-like_superfamily"/>
</dbReference>
<dbReference type="InterPro" id="IPR035965">
    <property type="entry name" value="PAS-like_dom_sf"/>
</dbReference>
<keyword evidence="15" id="KW-1185">Reference proteome</keyword>
<keyword evidence="10" id="KW-0175">Coiled coil</keyword>